<evidence type="ECO:0008006" key="3">
    <source>
        <dbReference type="Google" id="ProtNLM"/>
    </source>
</evidence>
<gene>
    <name evidence="1" type="ORF">G9H71_19555</name>
</gene>
<name>A0ABX0H1R7_9ACTN</name>
<comment type="caution">
    <text evidence="1">The sequence shown here is derived from an EMBL/GenBank/DDBJ whole genome shotgun (WGS) entry which is preliminary data.</text>
</comment>
<proteinExistence type="predicted"/>
<reference evidence="1 2" key="1">
    <citation type="submission" date="2020-03" db="EMBL/GenBank/DDBJ databases">
        <title>Two novel Motilibacter sp.</title>
        <authorList>
            <person name="Liu S."/>
        </authorList>
    </citation>
    <scope>NUCLEOTIDE SEQUENCE [LARGE SCALE GENOMIC DNA]</scope>
    <source>
        <strain evidence="1 2">E257</strain>
    </source>
</reference>
<dbReference type="EMBL" id="JAANNP010000077">
    <property type="protein sequence ID" value="NHC15984.1"/>
    <property type="molecule type" value="Genomic_DNA"/>
</dbReference>
<keyword evidence="2" id="KW-1185">Reference proteome</keyword>
<dbReference type="Gene3D" id="3.40.390.10">
    <property type="entry name" value="Collagenase (Catalytic Domain)"/>
    <property type="match status" value="1"/>
</dbReference>
<evidence type="ECO:0000313" key="2">
    <source>
        <dbReference type="Proteomes" id="UP000800981"/>
    </source>
</evidence>
<feature type="non-terminal residue" evidence="1">
    <location>
        <position position="838"/>
    </location>
</feature>
<dbReference type="Pfam" id="PF13574">
    <property type="entry name" value="Reprolysin_2"/>
    <property type="match status" value="1"/>
</dbReference>
<protein>
    <recommendedName>
        <fullName evidence="3">Reprolysin-like metallo-peptidase family M12B</fullName>
    </recommendedName>
</protein>
<evidence type="ECO:0000313" key="1">
    <source>
        <dbReference type="EMBL" id="NHC15984.1"/>
    </source>
</evidence>
<organism evidence="1 2">
    <name type="scientific">Motilibacter deserti</name>
    <dbReference type="NCBI Taxonomy" id="2714956"/>
    <lineage>
        <taxon>Bacteria</taxon>
        <taxon>Bacillati</taxon>
        <taxon>Actinomycetota</taxon>
        <taxon>Actinomycetes</taxon>
        <taxon>Motilibacterales</taxon>
        <taxon>Motilibacteraceae</taxon>
        <taxon>Motilibacter</taxon>
    </lineage>
</organism>
<dbReference type="InterPro" id="IPR024079">
    <property type="entry name" value="MetalloPept_cat_dom_sf"/>
</dbReference>
<dbReference type="Proteomes" id="UP000800981">
    <property type="component" value="Unassembled WGS sequence"/>
</dbReference>
<accession>A0ABX0H1R7</accession>
<sequence length="838" mass="86669">MRSHGRSPQKARLGARALRAGLPVLGVVLAGSVLPLPGTTAQAASKAEAVWDNVGDEPATTYKGKKAEIAADDLNAVKLDRGDLAEILEAAPDEAPSITGSVLALPKPGGGFARFSVSEYAMLEAKLAAKHPEIRTYTGVGIDDPSATVHADLSPLGFHASVRSSSGAWFVDPYYKGDQSLYVSYFGRDLENPDAPFAEKEVSATAASVLAEGDVRAAAGPDIGTVLRTYRLALVTDPTYASYFGSANVLAAKVTLMNRVNQIYEDDLAVRMVLVDGTDKLNLDTTAKALGANGPCGAAPCYTSSTNAGGVTTTQLDTCGSGTLSRTRIVLGQLIGASNYDIGHIGLGRNGGGVASLGVVGGGSKAQGCTGLPTPVGDYYAVDYVAHEIGHQFSGNHTFNGAQSNCSGGNRNSTTSVEPGSGSSIMAYAGICWQDDLQPHSDPYFSAYSQQEMTAYITSSRPAINEVQTVSLRDFDLDGKDAFQLLVDGSPTAPIYFGHNYTAAGIKAALESSPTWPAGAVATVAPFGNTGALNAFGFQVTFSGSLAGQNVNQLGIASFRGSSGFVGETAKGGPVDNNGWQITPTGNTPPMVSTPESFTIPYRTPFSLTGGATDADGQQPYYSWEQIDLGRGIDPATGAATTVGTALVNNRKINGPLFRVFGTRANVTPANTVLYNSPGENTLTTNPTRVFPDMAQILVNNTNAKTGACPAAPPLPPNNQRPPAVDPVIVECFSEFLPTADYVGPMHFRLTARDFAPNGGGVGSQDTTVNLAPGTGPFLVTSQATSAAVNYENALPVTWDVAGTAGAPINATDVKISLSADGGATFAYVLAESTPNDG</sequence>
<dbReference type="SUPFAM" id="SSF55486">
    <property type="entry name" value="Metalloproteases ('zincins'), catalytic domain"/>
    <property type="match status" value="1"/>
</dbReference>